<reference evidence="2" key="1">
    <citation type="submission" date="2023-03" db="EMBL/GenBank/DDBJ databases">
        <title>Massive genome expansion in bonnet fungi (Mycena s.s.) driven by repeated elements and novel gene families across ecological guilds.</title>
        <authorList>
            <consortium name="Lawrence Berkeley National Laboratory"/>
            <person name="Harder C.B."/>
            <person name="Miyauchi S."/>
            <person name="Viragh M."/>
            <person name="Kuo A."/>
            <person name="Thoen E."/>
            <person name="Andreopoulos B."/>
            <person name="Lu D."/>
            <person name="Skrede I."/>
            <person name="Drula E."/>
            <person name="Henrissat B."/>
            <person name="Morin E."/>
            <person name="Kohler A."/>
            <person name="Barry K."/>
            <person name="LaButti K."/>
            <person name="Morin E."/>
            <person name="Salamov A."/>
            <person name="Lipzen A."/>
            <person name="Mereny Z."/>
            <person name="Hegedus B."/>
            <person name="Baldrian P."/>
            <person name="Stursova M."/>
            <person name="Weitz H."/>
            <person name="Taylor A."/>
            <person name="Grigoriev I.V."/>
            <person name="Nagy L.G."/>
            <person name="Martin F."/>
            <person name="Kauserud H."/>
        </authorList>
    </citation>
    <scope>NUCLEOTIDE SEQUENCE</scope>
    <source>
        <strain evidence="2">9284</strain>
    </source>
</reference>
<accession>A0AAD7BED4</accession>
<protein>
    <recommendedName>
        <fullName evidence="4">Retrotransposon Copia-like N-terminal domain-containing protein</fullName>
    </recommendedName>
</protein>
<name>A0AAD7BED4_9AGAR</name>
<proteinExistence type="predicted"/>
<dbReference type="AlphaFoldDB" id="A0AAD7BED4"/>
<evidence type="ECO:0000313" key="2">
    <source>
        <dbReference type="EMBL" id="KAJ7618382.1"/>
    </source>
</evidence>
<keyword evidence="3" id="KW-1185">Reference proteome</keyword>
<gene>
    <name evidence="2" type="ORF">FB45DRAFT_871851</name>
</gene>
<feature type="region of interest" description="Disordered" evidence="1">
    <location>
        <begin position="68"/>
        <end position="89"/>
    </location>
</feature>
<comment type="caution">
    <text evidence="2">The sequence shown here is derived from an EMBL/GenBank/DDBJ whole genome shotgun (WGS) entry which is preliminary data.</text>
</comment>
<organism evidence="2 3">
    <name type="scientific">Roridomyces roridus</name>
    <dbReference type="NCBI Taxonomy" id="1738132"/>
    <lineage>
        <taxon>Eukaryota</taxon>
        <taxon>Fungi</taxon>
        <taxon>Dikarya</taxon>
        <taxon>Basidiomycota</taxon>
        <taxon>Agaricomycotina</taxon>
        <taxon>Agaricomycetes</taxon>
        <taxon>Agaricomycetidae</taxon>
        <taxon>Agaricales</taxon>
        <taxon>Marasmiineae</taxon>
        <taxon>Mycenaceae</taxon>
        <taxon>Roridomyces</taxon>
    </lineage>
</organism>
<dbReference type="Proteomes" id="UP001221142">
    <property type="component" value="Unassembled WGS sequence"/>
</dbReference>
<evidence type="ECO:0000313" key="3">
    <source>
        <dbReference type="Proteomes" id="UP001221142"/>
    </source>
</evidence>
<dbReference type="EMBL" id="JARKIF010000019">
    <property type="protein sequence ID" value="KAJ7618382.1"/>
    <property type="molecule type" value="Genomic_DNA"/>
</dbReference>
<sequence>MLLDVVVIPFYPIPGSGGDLLIGIAPWRFVITVRLQSPAKYESKMIPRQAWLTRIPNSTMSELSTPSYASSHCISPLTPKRPSSPSPKGMKDLSPAFIATLAGLAAVLLWKLKRKSDLQKLPLPILKCTGEYDLLPLRCTSERYSSVQNLLGYGLLSSLSPNARKKSLYTRVLDLATPTYASLVLQSVLASSRLRPSSSSRHSFVTFIATSVQLSTRYPSWHPRYPHRGRVVTHSVRATPGPTPRRQRHPSTIILYPSRPFSMTHVLIILPRLGDAAYPPSDSSDEEGGAARHYSSVSRYVATAGPYIKPFSLNPGTWKVEDKLSLAHDNYAVWSKRVHAHIGLHSGATRWLDPSELPPSFDMYPQANRIWHDNDMALRSYLQLTCDSSELPSIEGCTTASAVWLTLQKRHTQRGPIHQVATLRETLAIQFSDDPKSWAKTLSRLYLRVDLPRSMGYTPFCSFTPSLRTPASSIR</sequence>
<evidence type="ECO:0008006" key="4">
    <source>
        <dbReference type="Google" id="ProtNLM"/>
    </source>
</evidence>
<dbReference type="Pfam" id="PF14223">
    <property type="entry name" value="Retrotran_gag_2"/>
    <property type="match status" value="1"/>
</dbReference>
<evidence type="ECO:0000256" key="1">
    <source>
        <dbReference type="SAM" id="MobiDB-lite"/>
    </source>
</evidence>